<sequence length="251" mass="28140">MLKIVRRSRSTRLDDVEIGRSYFENSNIESSKDEDYNPVGENDADVLSSKFESLSDEEYVISRAIKNGRIQSGTNDNMTEEVPVRVQATTLNDNVSDTRLFTRPFVGKEQWYHKDLEFSFSTVYIQCCRFTVSALYTVVFLVSVLQIQYGVIRLFNVLVLSTYNDLIHPLFAASHSSHTARAVARVTASDREPNPHIRLSNTRPATPCAPPVVPPACSSLTEPTPASRIPHPAPRVALEPSLQPHHEALQI</sequence>
<dbReference type="AlphaFoldDB" id="A0AAQ3QE83"/>
<feature type="region of interest" description="Disordered" evidence="1">
    <location>
        <begin position="186"/>
        <end position="236"/>
    </location>
</feature>
<protein>
    <submittedName>
        <fullName evidence="2">Uncharacterized protein</fullName>
    </submittedName>
</protein>
<reference evidence="2 3" key="1">
    <citation type="submission" date="2023-10" db="EMBL/GenBank/DDBJ databases">
        <title>Chromosome-scale genome assembly provides insights into flower coloration mechanisms of Canna indica.</title>
        <authorList>
            <person name="Li C."/>
        </authorList>
    </citation>
    <scope>NUCLEOTIDE SEQUENCE [LARGE SCALE GENOMIC DNA]</scope>
    <source>
        <tissue evidence="2">Flower</tissue>
    </source>
</reference>
<dbReference type="EMBL" id="CP136893">
    <property type="protein sequence ID" value="WOL05205.1"/>
    <property type="molecule type" value="Genomic_DNA"/>
</dbReference>
<evidence type="ECO:0000313" key="3">
    <source>
        <dbReference type="Proteomes" id="UP001327560"/>
    </source>
</evidence>
<organism evidence="2 3">
    <name type="scientific">Canna indica</name>
    <name type="common">Indian-shot</name>
    <dbReference type="NCBI Taxonomy" id="4628"/>
    <lineage>
        <taxon>Eukaryota</taxon>
        <taxon>Viridiplantae</taxon>
        <taxon>Streptophyta</taxon>
        <taxon>Embryophyta</taxon>
        <taxon>Tracheophyta</taxon>
        <taxon>Spermatophyta</taxon>
        <taxon>Magnoliopsida</taxon>
        <taxon>Liliopsida</taxon>
        <taxon>Zingiberales</taxon>
        <taxon>Cannaceae</taxon>
        <taxon>Canna</taxon>
    </lineage>
</organism>
<dbReference type="Proteomes" id="UP001327560">
    <property type="component" value="Chromosome 4"/>
</dbReference>
<evidence type="ECO:0000256" key="1">
    <source>
        <dbReference type="SAM" id="MobiDB-lite"/>
    </source>
</evidence>
<keyword evidence="3" id="KW-1185">Reference proteome</keyword>
<name>A0AAQ3QE83_9LILI</name>
<proteinExistence type="predicted"/>
<gene>
    <name evidence="2" type="ORF">Cni_G13932</name>
</gene>
<accession>A0AAQ3QE83</accession>
<evidence type="ECO:0000313" key="2">
    <source>
        <dbReference type="EMBL" id="WOL05205.1"/>
    </source>
</evidence>